<organism evidence="3 4">
    <name type="scientific">Fragilariopsis cylindrus CCMP1102</name>
    <dbReference type="NCBI Taxonomy" id="635003"/>
    <lineage>
        <taxon>Eukaryota</taxon>
        <taxon>Sar</taxon>
        <taxon>Stramenopiles</taxon>
        <taxon>Ochrophyta</taxon>
        <taxon>Bacillariophyta</taxon>
        <taxon>Bacillariophyceae</taxon>
        <taxon>Bacillariophycidae</taxon>
        <taxon>Bacillariales</taxon>
        <taxon>Bacillariaceae</taxon>
        <taxon>Fragilariopsis</taxon>
    </lineage>
</organism>
<feature type="chain" id="PRO_5009192530" description="RxLR effector protein" evidence="2">
    <location>
        <begin position="28"/>
        <end position="158"/>
    </location>
</feature>
<proteinExistence type="predicted"/>
<reference evidence="3 4" key="1">
    <citation type="submission" date="2016-09" db="EMBL/GenBank/DDBJ databases">
        <title>Extensive genetic diversity and differential bi-allelic expression allows diatom success in the polar Southern Ocean.</title>
        <authorList>
            <consortium name="DOE Joint Genome Institute"/>
            <person name="Mock T."/>
            <person name="Otillar R.P."/>
            <person name="Strauss J."/>
            <person name="Dupont C."/>
            <person name="Frickenhaus S."/>
            <person name="Maumus F."/>
            <person name="Mcmullan M."/>
            <person name="Sanges R."/>
            <person name="Schmutz J."/>
            <person name="Toseland A."/>
            <person name="Valas R."/>
            <person name="Veluchamy A."/>
            <person name="Ward B.J."/>
            <person name="Allen A."/>
            <person name="Barry K."/>
            <person name="Falciatore A."/>
            <person name="Ferrante M."/>
            <person name="Fortunato A.E."/>
            <person name="Gloeckner G."/>
            <person name="Gruber A."/>
            <person name="Hipkin R."/>
            <person name="Janech M."/>
            <person name="Kroth P."/>
            <person name="Leese F."/>
            <person name="Lindquist E."/>
            <person name="Lyon B.R."/>
            <person name="Martin J."/>
            <person name="Mayer C."/>
            <person name="Parker M."/>
            <person name="Quesneville H."/>
            <person name="Raymond J."/>
            <person name="Uhlig C."/>
            <person name="Valentin K.U."/>
            <person name="Worden A.Z."/>
            <person name="Armbrust E.V."/>
            <person name="Bowler C."/>
            <person name="Green B."/>
            <person name="Moulton V."/>
            <person name="Van Oosterhout C."/>
            <person name="Grigoriev I."/>
        </authorList>
    </citation>
    <scope>NUCLEOTIDE SEQUENCE [LARGE SCALE GENOMIC DNA]</scope>
    <source>
        <strain evidence="3 4">CCMP1102</strain>
    </source>
</reference>
<feature type="compositionally biased region" description="Basic and acidic residues" evidence="1">
    <location>
        <begin position="134"/>
        <end position="145"/>
    </location>
</feature>
<evidence type="ECO:0008006" key="5">
    <source>
        <dbReference type="Google" id="ProtNLM"/>
    </source>
</evidence>
<evidence type="ECO:0000313" key="4">
    <source>
        <dbReference type="Proteomes" id="UP000095751"/>
    </source>
</evidence>
<dbReference type="InParanoid" id="A0A1E7EZB8"/>
<dbReference type="EMBL" id="KV784369">
    <property type="protein sequence ID" value="OEU11155.1"/>
    <property type="molecule type" value="Genomic_DNA"/>
</dbReference>
<gene>
    <name evidence="3" type="ORF">FRACYDRAFT_270926</name>
</gene>
<evidence type="ECO:0000256" key="2">
    <source>
        <dbReference type="SAM" id="SignalP"/>
    </source>
</evidence>
<protein>
    <recommendedName>
        <fullName evidence="5">RxLR effector protein</fullName>
    </recommendedName>
</protein>
<feature type="signal peptide" evidence="2">
    <location>
        <begin position="1"/>
        <end position="27"/>
    </location>
</feature>
<evidence type="ECO:0000256" key="1">
    <source>
        <dbReference type="SAM" id="MobiDB-lite"/>
    </source>
</evidence>
<feature type="region of interest" description="Disordered" evidence="1">
    <location>
        <begin position="115"/>
        <end position="145"/>
    </location>
</feature>
<dbReference type="AlphaFoldDB" id="A0A1E7EZB8"/>
<accession>A0A1E7EZB8</accession>
<dbReference type="KEGG" id="fcy:FRACYDRAFT_270926"/>
<keyword evidence="2" id="KW-0732">Signal</keyword>
<name>A0A1E7EZB8_9STRA</name>
<dbReference type="OrthoDB" id="47630at2759"/>
<evidence type="ECO:0000313" key="3">
    <source>
        <dbReference type="EMBL" id="OEU11155.1"/>
    </source>
</evidence>
<dbReference type="Proteomes" id="UP000095751">
    <property type="component" value="Unassembled WGS sequence"/>
</dbReference>
<keyword evidence="4" id="KW-1185">Reference proteome</keyword>
<sequence>MTMMMFNNNKLMIVLLWAWCAVAAVEAFTQHTHTTPSSVVVLQASNSRRNFFNEISTKAVTASLIMIPTMTAMSTIAGAEETAAAADDLAMPSEEEAIKADADALAERLRRKAELQKKGARPASFKESLSQELGKQKGMEKTKMERRNAMCEELGRGC</sequence>